<reference evidence="1" key="1">
    <citation type="submission" date="2022-04" db="EMBL/GenBank/DDBJ databases">
        <title>Genome of the entomopathogenic fungus Entomophthora muscae.</title>
        <authorList>
            <person name="Elya C."/>
            <person name="Lovett B.R."/>
            <person name="Lee E."/>
            <person name="Macias A.M."/>
            <person name="Hajek A.E."/>
            <person name="De Bivort B.L."/>
            <person name="Kasson M.T."/>
            <person name="De Fine Licht H.H."/>
            <person name="Stajich J.E."/>
        </authorList>
    </citation>
    <scope>NUCLEOTIDE SEQUENCE</scope>
    <source>
        <strain evidence="1">Berkeley</strain>
    </source>
</reference>
<dbReference type="Proteomes" id="UP001165960">
    <property type="component" value="Unassembled WGS sequence"/>
</dbReference>
<dbReference type="EMBL" id="QTSX02007142">
    <property type="protein sequence ID" value="KAJ9050700.1"/>
    <property type="molecule type" value="Genomic_DNA"/>
</dbReference>
<evidence type="ECO:0000313" key="1">
    <source>
        <dbReference type="EMBL" id="KAJ9050700.1"/>
    </source>
</evidence>
<proteinExistence type="predicted"/>
<keyword evidence="2" id="KW-1185">Reference proteome</keyword>
<name>A0ACC2RKS3_9FUNG</name>
<sequence>MIWALGDLCQGSPMFETFMPGIPVSPSLPCPGLMGRYGPVLGEPPNSFRQWSCLPRALRGAGSAQKRTFAFLIPSRPCPVPHPSIGMIVGQGWLGPCLPRPRGVSFPVTAPLPPGSHPLLASGGR</sequence>
<accession>A0ACC2RKS3</accession>
<comment type="caution">
    <text evidence="1">The sequence shown here is derived from an EMBL/GenBank/DDBJ whole genome shotgun (WGS) entry which is preliminary data.</text>
</comment>
<protein>
    <submittedName>
        <fullName evidence="1">Uncharacterized protein</fullName>
    </submittedName>
</protein>
<evidence type="ECO:0000313" key="2">
    <source>
        <dbReference type="Proteomes" id="UP001165960"/>
    </source>
</evidence>
<gene>
    <name evidence="1" type="ORF">DSO57_1012031</name>
</gene>
<organism evidence="1 2">
    <name type="scientific">Entomophthora muscae</name>
    <dbReference type="NCBI Taxonomy" id="34485"/>
    <lineage>
        <taxon>Eukaryota</taxon>
        <taxon>Fungi</taxon>
        <taxon>Fungi incertae sedis</taxon>
        <taxon>Zoopagomycota</taxon>
        <taxon>Entomophthoromycotina</taxon>
        <taxon>Entomophthoromycetes</taxon>
        <taxon>Entomophthorales</taxon>
        <taxon>Entomophthoraceae</taxon>
        <taxon>Entomophthora</taxon>
    </lineage>
</organism>